<keyword evidence="1" id="KW-0815">Transposition</keyword>
<organism evidence="6 7">
    <name type="scientific">Coffea arabica</name>
    <name type="common">Arabian coffee</name>
    <dbReference type="NCBI Taxonomy" id="13443"/>
    <lineage>
        <taxon>Eukaryota</taxon>
        <taxon>Viridiplantae</taxon>
        <taxon>Streptophyta</taxon>
        <taxon>Embryophyta</taxon>
        <taxon>Tracheophyta</taxon>
        <taxon>Spermatophyta</taxon>
        <taxon>Magnoliopsida</taxon>
        <taxon>eudicotyledons</taxon>
        <taxon>Gunneridae</taxon>
        <taxon>Pentapetalae</taxon>
        <taxon>asterids</taxon>
        <taxon>lamiids</taxon>
        <taxon>Gentianales</taxon>
        <taxon>Rubiaceae</taxon>
        <taxon>Ixoroideae</taxon>
        <taxon>Gardenieae complex</taxon>
        <taxon>Bertiereae - Coffeeae clade</taxon>
        <taxon>Coffeeae</taxon>
        <taxon>Coffea</taxon>
    </lineage>
</organism>
<dbReference type="InterPro" id="IPR004332">
    <property type="entry name" value="Transposase_MuDR"/>
</dbReference>
<evidence type="ECO:0000313" key="6">
    <source>
        <dbReference type="Proteomes" id="UP001652660"/>
    </source>
</evidence>
<evidence type="ECO:0000313" key="7">
    <source>
        <dbReference type="RefSeq" id="XP_027063024.1"/>
    </source>
</evidence>
<dbReference type="Pfam" id="PF10551">
    <property type="entry name" value="MULE"/>
    <property type="match status" value="1"/>
</dbReference>
<dbReference type="RefSeq" id="XP_027063024.1">
    <property type="nucleotide sequence ID" value="XM_027207223.1"/>
</dbReference>
<feature type="domain" description="Transposase MuDR plant" evidence="4">
    <location>
        <begin position="129"/>
        <end position="188"/>
    </location>
</feature>
<dbReference type="Proteomes" id="UP001652660">
    <property type="component" value="Chromosome 5c"/>
</dbReference>
<dbReference type="PANTHER" id="PTHR31973:SF191">
    <property type="entry name" value="OS05G0489400 PROTEIN"/>
    <property type="match status" value="1"/>
</dbReference>
<evidence type="ECO:0000256" key="2">
    <source>
        <dbReference type="ARBA" id="ARBA00023125"/>
    </source>
</evidence>
<sequence>MTIEGKEIAMELMGEKNNECDSRSEAFFSAVDSDYSMNDMTDDDDNEFHENVDDTAEWLGVDHHKTDVQNKTTEIEKDDSLVMPEDIDVAPDSESDFEIVHESYEEINRSENVVFNPKNMDNPQLKLQMLFSSIKECKLAVTNYSIRQGRPRKFVKQDRLRVRAKCRSEGCHWEIYARKLADEGSVQIKTFEETHTCGFTYDNPLVNSGWVGRKYAEEFRTNPKVNMEHFRKTVMRENKCSFSKKQTYRARHRALKIIHGSESDQYGKLGAYMNEIQKSNPGSSIILKTVDESTSTLTQQQRFQRLYVCFNGVKQEFLDGCRPLIGVDGTFLKGSVGGVLLIAVGFDANNSIYPVAYAIAEGENKESWAWFFKLLKEDLKIERDYELTIMSDKQKGLIQACDLVFPNAAHRFCVKHMHANFSSAGFKGEAIRKALWTAAKATTPAEFSSKMEEMAAIDINAAMWFDDKPPAQWSRAFFSTYPKCDILLNNLCECFNSKIVDAREKPIIEMMELLRLYLMQRMQ</sequence>
<dbReference type="GO" id="GO:0004803">
    <property type="term" value="F:transposase activity"/>
    <property type="evidence" value="ECO:0007669"/>
    <property type="project" value="InterPro"/>
</dbReference>
<reference evidence="6" key="1">
    <citation type="journal article" date="2025" name="Foods">
        <title>Unveiling the Microbial Signatures of Arabica Coffee Cherries: Insights into Ripeness Specific Diversity, Functional Traits, and Implications for Quality and Safety.</title>
        <authorList>
            <consortium name="RefSeq"/>
            <person name="Tenea G.N."/>
            <person name="Cifuentes V."/>
            <person name="Reyes P."/>
            <person name="Cevallos-Vallejos M."/>
        </authorList>
    </citation>
    <scope>NUCLEOTIDE SEQUENCE [LARGE SCALE GENOMIC DNA]</scope>
</reference>
<keyword evidence="3" id="KW-0233">DNA recombination</keyword>
<dbReference type="GO" id="GO:0003677">
    <property type="term" value="F:DNA binding"/>
    <property type="evidence" value="ECO:0007669"/>
    <property type="project" value="UniProtKB-KW"/>
</dbReference>
<dbReference type="PROSITE" id="PS01007">
    <property type="entry name" value="TRANSPOSASE_MUTATOR"/>
    <property type="match status" value="1"/>
</dbReference>
<name>A0A6P6SB78_COFAR</name>
<feature type="domain" description="MULE transposase" evidence="5">
    <location>
        <begin position="325"/>
        <end position="419"/>
    </location>
</feature>
<dbReference type="PANTHER" id="PTHR31973">
    <property type="entry name" value="POLYPROTEIN, PUTATIVE-RELATED"/>
    <property type="match status" value="1"/>
</dbReference>
<evidence type="ECO:0000256" key="1">
    <source>
        <dbReference type="ARBA" id="ARBA00022578"/>
    </source>
</evidence>
<reference evidence="7" key="2">
    <citation type="submission" date="2025-08" db="UniProtKB">
        <authorList>
            <consortium name="RefSeq"/>
        </authorList>
    </citation>
    <scope>IDENTIFICATION</scope>
    <source>
        <tissue evidence="7">Leaves</tissue>
    </source>
</reference>
<proteinExistence type="predicted"/>
<keyword evidence="6" id="KW-1185">Reference proteome</keyword>
<dbReference type="Pfam" id="PF03108">
    <property type="entry name" value="DBD_Tnp_Mut"/>
    <property type="match status" value="1"/>
</dbReference>
<dbReference type="AlphaFoldDB" id="A0A6P6SB78"/>
<dbReference type="InterPro" id="IPR001207">
    <property type="entry name" value="Transposase_mutator"/>
</dbReference>
<protein>
    <submittedName>
        <fullName evidence="7">Uncharacterized protein</fullName>
    </submittedName>
</protein>
<accession>A0A6P6SB78</accession>
<dbReference type="OrthoDB" id="1918246at2759"/>
<evidence type="ECO:0000256" key="3">
    <source>
        <dbReference type="ARBA" id="ARBA00023172"/>
    </source>
</evidence>
<dbReference type="GO" id="GO:0006313">
    <property type="term" value="P:DNA transposition"/>
    <property type="evidence" value="ECO:0007669"/>
    <property type="project" value="InterPro"/>
</dbReference>
<dbReference type="InterPro" id="IPR018289">
    <property type="entry name" value="MULE_transposase_dom"/>
</dbReference>
<dbReference type="GeneID" id="113689455"/>
<keyword evidence="2" id="KW-0238">DNA-binding</keyword>
<evidence type="ECO:0000259" key="4">
    <source>
        <dbReference type="Pfam" id="PF03108"/>
    </source>
</evidence>
<evidence type="ECO:0000259" key="5">
    <source>
        <dbReference type="Pfam" id="PF10551"/>
    </source>
</evidence>
<gene>
    <name evidence="7" type="primary">LOC113689455</name>
</gene>